<evidence type="ECO:0000256" key="2">
    <source>
        <dbReference type="SAM" id="Phobius"/>
    </source>
</evidence>
<keyword evidence="2" id="KW-0472">Membrane</keyword>
<feature type="region of interest" description="Disordered" evidence="1">
    <location>
        <begin position="1"/>
        <end position="53"/>
    </location>
</feature>
<comment type="caution">
    <text evidence="3">The sequence shown here is derived from an EMBL/GenBank/DDBJ whole genome shotgun (WGS) entry which is preliminary data.</text>
</comment>
<evidence type="ECO:0000313" key="4">
    <source>
        <dbReference type="Proteomes" id="UP001589887"/>
    </source>
</evidence>
<sequence length="300" mass="32591">MTEPTTEQTEPRSVTEEQPETQSVTPDRPEPQPTADEQPAPQPDPPAPPRRRTRAALRWTAAVLAFLSVGAGTAYAVVDRTRTDLPGLSTESDGRWRYPEIALPPLPPGAPRPLAGSNTGQNHYADLRALVLPAPEGAVPDPALKGDDGWLATSVFLAQYEKEDRAAFGQSLADNGLRHIAARGWTMPDGTRSRIFLLQFDTHALANRVLSKDVARYSTPYHALIGGHYAELDQSFPMNALVEGTARYPYDEVKPYGPEQLRQAYVLAGDVLAVVVQSRSGTAPAVPFQQTVVLQNQLLG</sequence>
<dbReference type="EMBL" id="JBHMQV010000009">
    <property type="protein sequence ID" value="MFC0847555.1"/>
    <property type="molecule type" value="Genomic_DNA"/>
</dbReference>
<proteinExistence type="predicted"/>
<evidence type="ECO:0000313" key="3">
    <source>
        <dbReference type="EMBL" id="MFC0847555.1"/>
    </source>
</evidence>
<keyword evidence="2" id="KW-0812">Transmembrane</keyword>
<gene>
    <name evidence="3" type="ORF">ACFH04_28180</name>
</gene>
<evidence type="ECO:0000256" key="1">
    <source>
        <dbReference type="SAM" id="MobiDB-lite"/>
    </source>
</evidence>
<reference evidence="3 4" key="1">
    <citation type="submission" date="2024-09" db="EMBL/GenBank/DDBJ databases">
        <authorList>
            <person name="Sun Q."/>
            <person name="Mori K."/>
        </authorList>
    </citation>
    <scope>NUCLEOTIDE SEQUENCE [LARGE SCALE GENOMIC DNA]</scope>
    <source>
        <strain evidence="3 4">JCM 4557</strain>
    </source>
</reference>
<keyword evidence="2" id="KW-1133">Transmembrane helix</keyword>
<keyword evidence="4" id="KW-1185">Reference proteome</keyword>
<feature type="transmembrane region" description="Helical" evidence="2">
    <location>
        <begin position="59"/>
        <end position="78"/>
    </location>
</feature>
<dbReference type="Proteomes" id="UP001589887">
    <property type="component" value="Unassembled WGS sequence"/>
</dbReference>
<name>A0ABV6TP53_9ACTN</name>
<accession>A0ABV6TP53</accession>
<organism evidence="3 4">
    <name type="scientific">Streptomyces noboritoensis</name>
    <dbReference type="NCBI Taxonomy" id="67337"/>
    <lineage>
        <taxon>Bacteria</taxon>
        <taxon>Bacillati</taxon>
        <taxon>Actinomycetota</taxon>
        <taxon>Actinomycetes</taxon>
        <taxon>Kitasatosporales</taxon>
        <taxon>Streptomycetaceae</taxon>
        <taxon>Streptomyces</taxon>
    </lineage>
</organism>
<protein>
    <submittedName>
        <fullName evidence="3">Uncharacterized protein</fullName>
    </submittedName>
</protein>
<dbReference type="RefSeq" id="WP_394322371.1">
    <property type="nucleotide sequence ID" value="NZ_JBHMQV010000009.1"/>
</dbReference>